<dbReference type="NCBIfam" id="TIGR03083">
    <property type="entry name" value="maleylpyruvate isomerase family mycothiol-dependent enzyme"/>
    <property type="match status" value="1"/>
</dbReference>
<comment type="caution">
    <text evidence="1">The sequence shown here is derived from an EMBL/GenBank/DDBJ whole genome shotgun (WGS) entry which is preliminary data.</text>
</comment>
<keyword evidence="2" id="KW-1185">Reference proteome</keyword>
<dbReference type="InterPro" id="IPR034660">
    <property type="entry name" value="DinB/YfiT-like"/>
</dbReference>
<dbReference type="InterPro" id="IPR017519">
    <property type="entry name" value="CHP03085"/>
</dbReference>
<evidence type="ECO:0000313" key="1">
    <source>
        <dbReference type="EMBL" id="RZS82883.1"/>
    </source>
</evidence>
<dbReference type="AlphaFoldDB" id="A0A4V2F3F0"/>
<evidence type="ECO:0000313" key="2">
    <source>
        <dbReference type="Proteomes" id="UP000293638"/>
    </source>
</evidence>
<dbReference type="RefSeq" id="WP_130494004.1">
    <property type="nucleotide sequence ID" value="NZ_SGXD01000004.1"/>
</dbReference>
<dbReference type="EMBL" id="SGXD01000004">
    <property type="protein sequence ID" value="RZS82883.1"/>
    <property type="molecule type" value="Genomic_DNA"/>
</dbReference>
<organism evidence="1 2">
    <name type="scientific">Motilibacter rhizosphaerae</name>
    <dbReference type="NCBI Taxonomy" id="598652"/>
    <lineage>
        <taxon>Bacteria</taxon>
        <taxon>Bacillati</taxon>
        <taxon>Actinomycetota</taxon>
        <taxon>Actinomycetes</taxon>
        <taxon>Motilibacterales</taxon>
        <taxon>Motilibacteraceae</taxon>
        <taxon>Motilibacter</taxon>
    </lineage>
</organism>
<sequence length="209" mass="22530">MTTSYAPAERAALADTLAGLDPAAPTLCPPWRARDLAAHVVLREHRPDAALGIAVRPLAGHTQRVQDGIAAGDYAALVDRVRRGPAPWWPTRIPQLREAADLVELVIHHEDLRRAQPGWEPRELPAGVEDALWARVPGLAKRLGRRAPATVALRRSGSPDVVEVGSGERRVVVEAAPVELLLLAFGRGRAARLVVEPADTPVAEWFSGP</sequence>
<dbReference type="NCBIfam" id="TIGR03085">
    <property type="entry name" value="TIGR03085 family metal-binding protein"/>
    <property type="match status" value="1"/>
</dbReference>
<reference evidence="1 2" key="1">
    <citation type="submission" date="2019-02" db="EMBL/GenBank/DDBJ databases">
        <title>Genomic Encyclopedia of Type Strains, Phase IV (KMG-IV): sequencing the most valuable type-strain genomes for metagenomic binning, comparative biology and taxonomic classification.</title>
        <authorList>
            <person name="Goeker M."/>
        </authorList>
    </citation>
    <scope>NUCLEOTIDE SEQUENCE [LARGE SCALE GENOMIC DNA]</scope>
    <source>
        <strain evidence="1 2">DSM 45622</strain>
    </source>
</reference>
<dbReference type="InterPro" id="IPR017517">
    <property type="entry name" value="Maleyloyr_isom"/>
</dbReference>
<name>A0A4V2F3F0_9ACTN</name>
<gene>
    <name evidence="1" type="ORF">EV189_3280</name>
</gene>
<accession>A0A4V2F3F0</accession>
<dbReference type="SUPFAM" id="SSF109854">
    <property type="entry name" value="DinB/YfiT-like putative metalloenzymes"/>
    <property type="match status" value="1"/>
</dbReference>
<dbReference type="Proteomes" id="UP000293638">
    <property type="component" value="Unassembled WGS sequence"/>
</dbReference>
<dbReference type="OrthoDB" id="3268903at2"/>
<proteinExistence type="predicted"/>
<protein>
    <submittedName>
        <fullName evidence="1">Uncharacterized protein (TIGR03085 family)</fullName>
    </submittedName>
</protein>